<dbReference type="AlphaFoldDB" id="W4L9K8"/>
<gene>
    <name evidence="8" type="ORF">ETSY1_35210</name>
</gene>
<dbReference type="GO" id="GO:0140663">
    <property type="term" value="F:ATP-dependent FeS chaperone activity"/>
    <property type="evidence" value="ECO:0007669"/>
    <property type="project" value="InterPro"/>
</dbReference>
<keyword evidence="6" id="KW-0378">Hydrolase</keyword>
<evidence type="ECO:0000256" key="5">
    <source>
        <dbReference type="ARBA" id="ARBA00023014"/>
    </source>
</evidence>
<comment type="caution">
    <text evidence="8">The sequence shown here is derived from an EMBL/GenBank/DDBJ whole genome shotgun (WGS) entry which is preliminary data.</text>
</comment>
<comment type="function">
    <text evidence="6">Binds and transfers iron-sulfur (Fe-S) clusters to target apoproteins. Can hydrolyze ATP.</text>
</comment>
<dbReference type="EMBL" id="AZHW01001077">
    <property type="protein sequence ID" value="ETW94360.1"/>
    <property type="molecule type" value="Genomic_DNA"/>
</dbReference>
<keyword evidence="1 6" id="KW-0479">Metal-binding</keyword>
<dbReference type="CDD" id="cd02037">
    <property type="entry name" value="Mrp_NBP35"/>
    <property type="match status" value="1"/>
</dbReference>
<keyword evidence="3 6" id="KW-0067">ATP-binding</keyword>
<dbReference type="PANTHER" id="PTHR42961">
    <property type="entry name" value="IRON-SULFUR PROTEIN NUBPL"/>
    <property type="match status" value="1"/>
</dbReference>
<dbReference type="InterPro" id="IPR027417">
    <property type="entry name" value="P-loop_NTPase"/>
</dbReference>
<keyword evidence="2 6" id="KW-0547">Nucleotide-binding</keyword>
<dbReference type="GO" id="GO:0051539">
    <property type="term" value="F:4 iron, 4 sulfur cluster binding"/>
    <property type="evidence" value="ECO:0007669"/>
    <property type="project" value="TreeGrafter"/>
</dbReference>
<dbReference type="HAMAP" id="MF_02040">
    <property type="entry name" value="Mrp_NBP35"/>
    <property type="match status" value="1"/>
</dbReference>
<comment type="subunit">
    <text evidence="6">Homodimer.</text>
</comment>
<reference evidence="8 9" key="1">
    <citation type="journal article" date="2014" name="Nature">
        <title>An environmental bacterial taxon with a large and distinct metabolic repertoire.</title>
        <authorList>
            <person name="Wilson M.C."/>
            <person name="Mori T."/>
            <person name="Ruckert C."/>
            <person name="Uria A.R."/>
            <person name="Helf M.J."/>
            <person name="Takada K."/>
            <person name="Gernert C."/>
            <person name="Steffens U.A."/>
            <person name="Heycke N."/>
            <person name="Schmitt S."/>
            <person name="Rinke C."/>
            <person name="Helfrich E.J."/>
            <person name="Brachmann A.O."/>
            <person name="Gurgui C."/>
            <person name="Wakimoto T."/>
            <person name="Kracht M."/>
            <person name="Crusemann M."/>
            <person name="Hentschel U."/>
            <person name="Abe I."/>
            <person name="Matsunaga S."/>
            <person name="Kalinowski J."/>
            <person name="Takeyama H."/>
            <person name="Piel J."/>
        </authorList>
    </citation>
    <scope>NUCLEOTIDE SEQUENCE [LARGE SCALE GENOMIC DNA]</scope>
    <source>
        <strain evidence="9">TSY1</strain>
    </source>
</reference>
<dbReference type="Proteomes" id="UP000019141">
    <property type="component" value="Unassembled WGS sequence"/>
</dbReference>
<evidence type="ECO:0000256" key="4">
    <source>
        <dbReference type="ARBA" id="ARBA00023004"/>
    </source>
</evidence>
<evidence type="ECO:0000259" key="7">
    <source>
        <dbReference type="Pfam" id="PF01883"/>
    </source>
</evidence>
<dbReference type="GO" id="GO:0016887">
    <property type="term" value="F:ATP hydrolysis activity"/>
    <property type="evidence" value="ECO:0007669"/>
    <property type="project" value="UniProtKB-UniRule"/>
</dbReference>
<dbReference type="InterPro" id="IPR019591">
    <property type="entry name" value="Mrp/NBP35_ATP-bd"/>
</dbReference>
<proteinExistence type="inferred from homology"/>
<keyword evidence="4 6" id="KW-0408">Iron</keyword>
<dbReference type="PANTHER" id="PTHR42961:SF2">
    <property type="entry name" value="IRON-SULFUR PROTEIN NUBPL"/>
    <property type="match status" value="1"/>
</dbReference>
<dbReference type="SUPFAM" id="SSF52540">
    <property type="entry name" value="P-loop containing nucleoside triphosphate hydrolases"/>
    <property type="match status" value="1"/>
</dbReference>
<evidence type="ECO:0000256" key="1">
    <source>
        <dbReference type="ARBA" id="ARBA00022723"/>
    </source>
</evidence>
<evidence type="ECO:0000313" key="9">
    <source>
        <dbReference type="Proteomes" id="UP000019141"/>
    </source>
</evidence>
<evidence type="ECO:0000256" key="6">
    <source>
        <dbReference type="HAMAP-Rule" id="MF_02040"/>
    </source>
</evidence>
<dbReference type="Gene3D" id="3.40.50.300">
    <property type="entry name" value="P-loop containing nucleotide triphosphate hydrolases"/>
    <property type="match status" value="1"/>
</dbReference>
<dbReference type="HOGENOM" id="CLU_024839_0_0_7"/>
<sequence length="368" mass="38863">MANQPKGLSESQVYDVLKSVNYPGYTYDIVSSGVVQGLDISGQNVRVVLQLNTNQQEIAAQLKQTTEEAVRAIPGVNTVAAEVRLKDQAQPGSPQNRNPFANMSALPGVRHVVAVASGKGGVGKSTVATNIAVALGMSGLRTGLLDADIYGPSIPLMMGVNEQPQVSSDNRIAPFVNHGIKMQSLGFFLGENAPVIWRGPMVMKAVQQLLKDTDWGELDALIIDLPPGTGDVQLTLVQTVPLTGAILVTTPQDLALLDVKKGAEMFKQVNAPLIGIVENMSFFVCPDCGKSTEVFRRGGGQKESERLGIPLLGRIPLDPVVCDTGDLGAPLVLSHPDTSAAEEFKAIAATVTELLSRGTGPAPINIIN</sequence>
<dbReference type="GO" id="GO:0005524">
    <property type="term" value="F:ATP binding"/>
    <property type="evidence" value="ECO:0007669"/>
    <property type="project" value="UniProtKB-UniRule"/>
</dbReference>
<protein>
    <recommendedName>
        <fullName evidence="6">Iron-sulfur cluster carrier protein</fullName>
    </recommendedName>
</protein>
<dbReference type="Gene3D" id="3.30.300.130">
    <property type="entry name" value="Fe-S cluster assembly (FSCA)"/>
    <property type="match status" value="1"/>
</dbReference>
<organism evidence="8 9">
    <name type="scientific">Entotheonella factor</name>
    <dbReference type="NCBI Taxonomy" id="1429438"/>
    <lineage>
        <taxon>Bacteria</taxon>
        <taxon>Pseudomonadati</taxon>
        <taxon>Nitrospinota/Tectimicrobiota group</taxon>
        <taxon>Candidatus Tectimicrobiota</taxon>
        <taxon>Candidatus Entotheonellia</taxon>
        <taxon>Candidatus Entotheonellales</taxon>
        <taxon>Candidatus Entotheonellaceae</taxon>
        <taxon>Candidatus Entotheonella</taxon>
    </lineage>
</organism>
<dbReference type="GO" id="GO:0016226">
    <property type="term" value="P:iron-sulfur cluster assembly"/>
    <property type="evidence" value="ECO:0007669"/>
    <property type="project" value="InterPro"/>
</dbReference>
<comment type="similarity">
    <text evidence="6">Belongs to the Mrp/NBP35 ATP-binding proteins family.</text>
</comment>
<evidence type="ECO:0000313" key="8">
    <source>
        <dbReference type="EMBL" id="ETW94360.1"/>
    </source>
</evidence>
<evidence type="ECO:0000256" key="2">
    <source>
        <dbReference type="ARBA" id="ARBA00022741"/>
    </source>
</evidence>
<dbReference type="InterPro" id="IPR044304">
    <property type="entry name" value="NUBPL-like"/>
</dbReference>
<dbReference type="InterPro" id="IPR034904">
    <property type="entry name" value="FSCA_dom_sf"/>
</dbReference>
<dbReference type="InterPro" id="IPR002744">
    <property type="entry name" value="MIP18-like"/>
</dbReference>
<evidence type="ECO:0000256" key="3">
    <source>
        <dbReference type="ARBA" id="ARBA00022840"/>
    </source>
</evidence>
<dbReference type="GO" id="GO:0046872">
    <property type="term" value="F:metal ion binding"/>
    <property type="evidence" value="ECO:0007669"/>
    <property type="project" value="UniProtKB-KW"/>
</dbReference>
<name>W4L9K8_ENTF1</name>
<dbReference type="InterPro" id="IPR033756">
    <property type="entry name" value="YlxH/NBP35"/>
</dbReference>
<keyword evidence="9" id="KW-1185">Reference proteome</keyword>
<dbReference type="Pfam" id="PF10609">
    <property type="entry name" value="ParA"/>
    <property type="match status" value="1"/>
</dbReference>
<dbReference type="FunFam" id="3.40.50.300:FF:001278">
    <property type="entry name" value="Iron-sulfur cluster carrier protein"/>
    <property type="match status" value="1"/>
</dbReference>
<dbReference type="Pfam" id="PF01883">
    <property type="entry name" value="FeS_assembly_P"/>
    <property type="match status" value="1"/>
</dbReference>
<dbReference type="SUPFAM" id="SSF117916">
    <property type="entry name" value="Fe-S cluster assembly (FSCA) domain-like"/>
    <property type="match status" value="1"/>
</dbReference>
<keyword evidence="5 6" id="KW-0411">Iron-sulfur</keyword>
<feature type="domain" description="MIP18 family-like" evidence="7">
    <location>
        <begin position="11"/>
        <end position="81"/>
    </location>
</feature>
<accession>W4L9K8</accession>
<feature type="binding site" evidence="6">
    <location>
        <begin position="118"/>
        <end position="125"/>
    </location>
    <ligand>
        <name>ATP</name>
        <dbReference type="ChEBI" id="CHEBI:30616"/>
    </ligand>
</feature>